<evidence type="ECO:0000313" key="10">
    <source>
        <dbReference type="EMBL" id="RXH54607.1"/>
    </source>
</evidence>
<organism evidence="10 11">
    <name type="scientific">Granulicella sibirica</name>
    <dbReference type="NCBI Taxonomy" id="2479048"/>
    <lineage>
        <taxon>Bacteria</taxon>
        <taxon>Pseudomonadati</taxon>
        <taxon>Acidobacteriota</taxon>
        <taxon>Terriglobia</taxon>
        <taxon>Terriglobales</taxon>
        <taxon>Acidobacteriaceae</taxon>
        <taxon>Granulicella</taxon>
    </lineage>
</organism>
<keyword evidence="6" id="KW-0472">Membrane</keyword>
<dbReference type="InterPro" id="IPR039426">
    <property type="entry name" value="TonB-dep_rcpt-like"/>
</dbReference>
<dbReference type="Proteomes" id="UP000289437">
    <property type="component" value="Unassembled WGS sequence"/>
</dbReference>
<proteinExistence type="predicted"/>
<reference evidence="10 11" key="1">
    <citation type="submission" date="2018-11" db="EMBL/GenBank/DDBJ databases">
        <authorList>
            <person name="Mardanov A.V."/>
            <person name="Ravin N.V."/>
            <person name="Dedysh S.N."/>
        </authorList>
    </citation>
    <scope>NUCLEOTIDE SEQUENCE [LARGE SCALE GENOMIC DNA]</scope>
    <source>
        <strain evidence="10 11">AF10</strain>
    </source>
</reference>
<dbReference type="EMBL" id="RDSM01000003">
    <property type="protein sequence ID" value="RXH54607.1"/>
    <property type="molecule type" value="Genomic_DNA"/>
</dbReference>
<feature type="compositionally biased region" description="Polar residues" evidence="8">
    <location>
        <begin position="466"/>
        <end position="484"/>
    </location>
</feature>
<keyword evidence="3" id="KW-1134">Transmembrane beta strand</keyword>
<dbReference type="SUPFAM" id="SSF49452">
    <property type="entry name" value="Starch-binding domain-like"/>
    <property type="match status" value="1"/>
</dbReference>
<keyword evidence="2" id="KW-0813">Transport</keyword>
<dbReference type="GO" id="GO:0030246">
    <property type="term" value="F:carbohydrate binding"/>
    <property type="evidence" value="ECO:0007669"/>
    <property type="project" value="InterPro"/>
</dbReference>
<evidence type="ECO:0000256" key="7">
    <source>
        <dbReference type="ARBA" id="ARBA00023237"/>
    </source>
</evidence>
<evidence type="ECO:0000256" key="8">
    <source>
        <dbReference type="SAM" id="MobiDB-lite"/>
    </source>
</evidence>
<gene>
    <name evidence="10" type="ORF">GRAN_3711</name>
</gene>
<evidence type="ECO:0000256" key="1">
    <source>
        <dbReference type="ARBA" id="ARBA00004571"/>
    </source>
</evidence>
<accession>A0A4Q0SV27</accession>
<dbReference type="Gene3D" id="2.60.40.1120">
    <property type="entry name" value="Carboxypeptidase-like, regulatory domain"/>
    <property type="match status" value="1"/>
</dbReference>
<evidence type="ECO:0000256" key="3">
    <source>
        <dbReference type="ARBA" id="ARBA00022452"/>
    </source>
</evidence>
<feature type="region of interest" description="Disordered" evidence="8">
    <location>
        <begin position="453"/>
        <end position="484"/>
    </location>
</feature>
<dbReference type="AlphaFoldDB" id="A0A4Q0SV27"/>
<evidence type="ECO:0000256" key="4">
    <source>
        <dbReference type="ARBA" id="ARBA00022692"/>
    </source>
</evidence>
<comment type="caution">
    <text evidence="10">The sequence shown here is derived from an EMBL/GenBank/DDBJ whole genome shotgun (WGS) entry which is preliminary data.</text>
</comment>
<dbReference type="InterPro" id="IPR013784">
    <property type="entry name" value="Carb-bd-like_fold"/>
</dbReference>
<evidence type="ECO:0000313" key="11">
    <source>
        <dbReference type="Proteomes" id="UP000289437"/>
    </source>
</evidence>
<keyword evidence="4" id="KW-0812">Transmembrane</keyword>
<dbReference type="Pfam" id="PF13620">
    <property type="entry name" value="CarboxypepD_reg"/>
    <property type="match status" value="1"/>
</dbReference>
<dbReference type="InterPro" id="IPR057601">
    <property type="entry name" value="Oar-like_b-barrel"/>
</dbReference>
<evidence type="ECO:0000259" key="9">
    <source>
        <dbReference type="Pfam" id="PF25183"/>
    </source>
</evidence>
<keyword evidence="5" id="KW-0732">Signal</keyword>
<dbReference type="GO" id="GO:0009279">
    <property type="term" value="C:cell outer membrane"/>
    <property type="evidence" value="ECO:0007669"/>
    <property type="project" value="UniProtKB-SubCell"/>
</dbReference>
<evidence type="ECO:0000256" key="6">
    <source>
        <dbReference type="ARBA" id="ARBA00023136"/>
    </source>
</evidence>
<dbReference type="SUPFAM" id="SSF56935">
    <property type="entry name" value="Porins"/>
    <property type="match status" value="1"/>
</dbReference>
<keyword evidence="11" id="KW-1185">Reference proteome</keyword>
<keyword evidence="7" id="KW-0998">Cell outer membrane</keyword>
<dbReference type="InterPro" id="IPR036942">
    <property type="entry name" value="Beta-barrel_TonB_sf"/>
</dbReference>
<evidence type="ECO:0000256" key="5">
    <source>
        <dbReference type="ARBA" id="ARBA00022729"/>
    </source>
</evidence>
<feature type="domain" description="TonB-dependent transporter Oar-like beta-barrel" evidence="9">
    <location>
        <begin position="231"/>
        <end position="1061"/>
    </location>
</feature>
<dbReference type="Pfam" id="PF25183">
    <property type="entry name" value="OMP_b-brl_4"/>
    <property type="match status" value="1"/>
</dbReference>
<comment type="subcellular location">
    <subcellularLocation>
        <location evidence="1">Cell outer membrane</location>
        <topology evidence="1">Multi-pass membrane protein</topology>
    </subcellularLocation>
</comment>
<dbReference type="GO" id="GO:0044718">
    <property type="term" value="P:siderophore transmembrane transport"/>
    <property type="evidence" value="ECO:0007669"/>
    <property type="project" value="TreeGrafter"/>
</dbReference>
<dbReference type="PANTHER" id="PTHR30069:SF29">
    <property type="entry name" value="HEMOGLOBIN AND HEMOGLOBIN-HAPTOGLOBIN-BINDING PROTEIN 1-RELATED"/>
    <property type="match status" value="1"/>
</dbReference>
<reference evidence="11" key="2">
    <citation type="submission" date="2019-02" db="EMBL/GenBank/DDBJ databases">
        <title>Granulicella sibirica sp. nov., a psychrotolerant acidobacterium isolated from an organic soil layer in forested tundra, West Siberia.</title>
        <authorList>
            <person name="Oshkin I.Y."/>
            <person name="Kulichevskaya I.S."/>
            <person name="Rijpstra W.I.C."/>
            <person name="Sinninghe Damste J.S."/>
            <person name="Rakitin A.L."/>
            <person name="Ravin N.V."/>
            <person name="Dedysh S.N."/>
        </authorList>
    </citation>
    <scope>NUCLEOTIDE SEQUENCE [LARGE SCALE GENOMIC DNA]</scope>
    <source>
        <strain evidence="11">AF10</strain>
    </source>
</reference>
<evidence type="ECO:0000256" key="2">
    <source>
        <dbReference type="ARBA" id="ARBA00022448"/>
    </source>
</evidence>
<name>A0A4Q0SV27_9BACT</name>
<protein>
    <submittedName>
        <fullName evidence="10">Oar protein</fullName>
    </submittedName>
</protein>
<dbReference type="GO" id="GO:0015344">
    <property type="term" value="F:siderophore uptake transmembrane transporter activity"/>
    <property type="evidence" value="ECO:0007669"/>
    <property type="project" value="TreeGrafter"/>
</dbReference>
<dbReference type="PANTHER" id="PTHR30069">
    <property type="entry name" value="TONB-DEPENDENT OUTER MEMBRANE RECEPTOR"/>
    <property type="match status" value="1"/>
</dbReference>
<dbReference type="Gene3D" id="2.40.170.20">
    <property type="entry name" value="TonB-dependent receptor, beta-barrel domain"/>
    <property type="match status" value="1"/>
</dbReference>
<sequence>MESIRRFLLVASLALCFLVLRVPLSGQTVNATLRGTVTDASGGAVPAVHLSLVEPSTGQVVREATSMANGDYEFGELKPGTYELRSTAAGYKMFVAANILLDSGQIRRVDAQLALGEAAEEVTVSAGAALIATESATIQGVFSAKQHDESPQVTIYPTTYSMLTTLSGVQGGTGTPIANGQQQAQQTQTFDGIPNDLQGAQSNNANFFEEVSATLFNAPAESAVPVQINEVTKRGSNSFHGKASYRIYDSVFNAEGFYDTSKTPYIQHEWNIEGGGPIWKDRTFFYGQWFAQRIPLGTQYHASVPTTNWRAGVFATTIIDPTTGQPFANNTIPTSRISSVALAFQNNYLPAPNTASSSQVNDYSFHFPFNSDLYRGDWPIARVDHNLTKNNSFFVRWLMRQTPYVLNDGLPSLVWTRLRRHQQYAAGDTHIFSARLLNNFRFGYSTDYLIDGQSEAGQTPPDGSKVLSTTGLQGSNPSGQTGQGFPTVTITGLTSLVNVPGGTKANNHIITANDSISWQVGRHVWKFGGDVEHFDNFYGRVTDYGTFAFDGSITGSAYADFLLGLPRTTQRTNPLGDREQTLTEYGLYAEDSFKLTRKLSLDYGIRWDLYGTPSAQDHLMYNFDPTTGDVIVDPAALSKVSPLYPSTITVKTGDVQAIADKTNFVPRLGAAYQLSDHSVVRGGYGIYISRLGTAGAFNNFLPINPQLGSTGPFALSEIYAQNTPSPTTPALLSFPNPYPSSTALASVPSQSVNAYPRNISNGHIHQFSGTYEVEWRKIGIRSSYVGSRSTGLNYSLNTNNPPAGTTAFTTSSRPYPNLVSTTFLRFDGGAKYDSLQVDVKRRAGGFTFNANYSYSRSKANFLDTENAYDVLSHWSNDGLTRRHYAVGSVVYALPFGHGRQFLSNSNGYLDRAVGGWSTNLITYLASGTYFSPSFSGSDPSHTNTFGGLPDLVGDPNAVPGGKSKTDWFNVAAFSIPQSGHFGNALPNSLESQKLYLTHLSLIKETAITERVKFQFITQISNLFNHPQFVPPSGSITVAGGNQFTTQVGTFSSLEVAKPRQITFQGGFTF</sequence>